<dbReference type="EMBL" id="VXIV02003184">
    <property type="protein sequence ID" value="KAF6020257.1"/>
    <property type="molecule type" value="Genomic_DNA"/>
</dbReference>
<sequence>MICPPSKVNADMVYEEDDSSTRPRGQWISVDGCFCDNCTYWRPHDSSRKNAAREGLLPMDHESRENLRKIKMASSEKVWEEWSWMRREAVKDAITVGGVIAAGYLIVTKRQEIESMVKEGLSATAKWFFG</sequence>
<dbReference type="AlphaFoldDB" id="A0A7J7J356"/>
<evidence type="ECO:0000313" key="2">
    <source>
        <dbReference type="Proteomes" id="UP000593567"/>
    </source>
</evidence>
<evidence type="ECO:0000313" key="1">
    <source>
        <dbReference type="EMBL" id="KAF6020257.1"/>
    </source>
</evidence>
<name>A0A7J7J356_BUGNE</name>
<comment type="caution">
    <text evidence="1">The sequence shown here is derived from an EMBL/GenBank/DDBJ whole genome shotgun (WGS) entry which is preliminary data.</text>
</comment>
<keyword evidence="2" id="KW-1185">Reference proteome</keyword>
<organism evidence="1 2">
    <name type="scientific">Bugula neritina</name>
    <name type="common">Brown bryozoan</name>
    <name type="synonym">Sertularia neritina</name>
    <dbReference type="NCBI Taxonomy" id="10212"/>
    <lineage>
        <taxon>Eukaryota</taxon>
        <taxon>Metazoa</taxon>
        <taxon>Spiralia</taxon>
        <taxon>Lophotrochozoa</taxon>
        <taxon>Bryozoa</taxon>
        <taxon>Gymnolaemata</taxon>
        <taxon>Cheilostomatida</taxon>
        <taxon>Flustrina</taxon>
        <taxon>Buguloidea</taxon>
        <taxon>Bugulidae</taxon>
        <taxon>Bugula</taxon>
    </lineage>
</organism>
<proteinExistence type="predicted"/>
<accession>A0A7J7J356</accession>
<protein>
    <submittedName>
        <fullName evidence="1">Uncharacterized protein</fullName>
    </submittedName>
</protein>
<reference evidence="1" key="1">
    <citation type="submission" date="2020-06" db="EMBL/GenBank/DDBJ databases">
        <title>Draft genome of Bugula neritina, a colonial animal packing powerful symbionts and potential medicines.</title>
        <authorList>
            <person name="Rayko M."/>
        </authorList>
    </citation>
    <scope>NUCLEOTIDE SEQUENCE [LARGE SCALE GENOMIC DNA]</scope>
    <source>
        <strain evidence="1">Kwan_BN1</strain>
    </source>
</reference>
<dbReference type="Proteomes" id="UP000593567">
    <property type="component" value="Unassembled WGS sequence"/>
</dbReference>
<gene>
    <name evidence="1" type="ORF">EB796_021439</name>
</gene>